<proteinExistence type="inferred from homology"/>
<feature type="disulfide bond" evidence="4">
    <location>
        <begin position="170"/>
        <end position="179"/>
    </location>
</feature>
<evidence type="ECO:0000256" key="1">
    <source>
        <dbReference type="ARBA" id="ARBA00010607"/>
    </source>
</evidence>
<dbReference type="PANTHER" id="PTHR31048">
    <property type="entry name" value="OS03G0233200 PROTEIN"/>
    <property type="match status" value="1"/>
</dbReference>
<dbReference type="Gene3D" id="2.60.110.10">
    <property type="entry name" value="Thaumatin"/>
    <property type="match status" value="1"/>
</dbReference>
<dbReference type="SUPFAM" id="SSF49870">
    <property type="entry name" value="Osmotin, thaumatin-like protein"/>
    <property type="match status" value="1"/>
</dbReference>
<comment type="similarity">
    <text evidence="1">Belongs to the thaumatin family.</text>
</comment>
<reference evidence="6" key="1">
    <citation type="journal article" date="2018" name="Gigascience">
        <title>Genome assembly of the Pink Ipe (Handroanthus impetiginosus, Bignoniaceae), a highly valued, ecologically keystone Neotropical timber forest tree.</title>
        <authorList>
            <person name="Silva-Junior O.B."/>
            <person name="Grattapaglia D."/>
            <person name="Novaes E."/>
            <person name="Collevatti R.G."/>
        </authorList>
    </citation>
    <scope>NUCLEOTIDE SEQUENCE [LARGE SCALE GENOMIC DNA]</scope>
    <source>
        <strain evidence="6">cv. UFG-1</strain>
    </source>
</reference>
<feature type="disulfide bond" evidence="4">
    <location>
        <begin position="91"/>
        <end position="97"/>
    </location>
</feature>
<dbReference type="Pfam" id="PF00314">
    <property type="entry name" value="Thaumatin"/>
    <property type="match status" value="1"/>
</dbReference>
<evidence type="ECO:0000256" key="3">
    <source>
        <dbReference type="ARBA" id="ARBA00023157"/>
    </source>
</evidence>
<dbReference type="InterPro" id="IPR037176">
    <property type="entry name" value="Osmotin/thaumatin-like_sf"/>
</dbReference>
<dbReference type="Proteomes" id="UP000231279">
    <property type="component" value="Unassembled WGS sequence"/>
</dbReference>
<evidence type="ECO:0000256" key="4">
    <source>
        <dbReference type="PIRSR" id="PIRSR002703-1"/>
    </source>
</evidence>
<dbReference type="SMART" id="SM00205">
    <property type="entry name" value="THN"/>
    <property type="match status" value="1"/>
</dbReference>
<dbReference type="FunFam" id="2.60.110.10:FF:000003">
    <property type="entry name" value="Thaumatin I"/>
    <property type="match status" value="1"/>
</dbReference>
<dbReference type="PROSITE" id="PS51367">
    <property type="entry name" value="THAUMATIN_2"/>
    <property type="match status" value="1"/>
</dbReference>
<name>A0A2G9H9G8_9LAMI</name>
<feature type="disulfide bond" evidence="4">
    <location>
        <begin position="180"/>
        <end position="185"/>
    </location>
</feature>
<dbReference type="InterPro" id="IPR017949">
    <property type="entry name" value="Thaumatin_CS"/>
</dbReference>
<organism evidence="5 6">
    <name type="scientific">Handroanthus impetiginosus</name>
    <dbReference type="NCBI Taxonomy" id="429701"/>
    <lineage>
        <taxon>Eukaryota</taxon>
        <taxon>Viridiplantae</taxon>
        <taxon>Streptophyta</taxon>
        <taxon>Embryophyta</taxon>
        <taxon>Tracheophyta</taxon>
        <taxon>Spermatophyta</taxon>
        <taxon>Magnoliopsida</taxon>
        <taxon>eudicotyledons</taxon>
        <taxon>Gunneridae</taxon>
        <taxon>Pentapetalae</taxon>
        <taxon>asterids</taxon>
        <taxon>lamiids</taxon>
        <taxon>Lamiales</taxon>
        <taxon>Bignoniaceae</taxon>
        <taxon>Crescentiina</taxon>
        <taxon>Tabebuia alliance</taxon>
        <taxon>Handroanthus</taxon>
    </lineage>
</organism>
<dbReference type="PROSITE" id="PS00316">
    <property type="entry name" value="THAUMATIN_1"/>
    <property type="match status" value="1"/>
</dbReference>
<dbReference type="InterPro" id="IPR001938">
    <property type="entry name" value="Thaumatin"/>
</dbReference>
<gene>
    <name evidence="5" type="ORF">CDL12_13202</name>
</gene>
<keyword evidence="3 4" id="KW-1015">Disulfide bond</keyword>
<dbReference type="AlphaFoldDB" id="A0A2G9H9G8"/>
<keyword evidence="2" id="KW-0732">Signal</keyword>
<sequence>MYVSKELISIFLFFPNMSSSKSITFSIFLLIALSSTYASAATFTIQNNFPFTIWSAAVPGGGRQLDRGRIWARTGFFFNATGQGRCQTGDCIGQLQCQGYGRPPNTIAEYELTRDNNLDSFDISLVDGFNVPMEFSPNSGGCTRGIRCAADINGQCLIQLRAPGGCNNPCTVFRKNVFCCNSENCGPTALSKFFKDRCPDAYSYSRDDQNTTFTCLGGTNYRVVFCP</sequence>
<protein>
    <recommendedName>
        <fullName evidence="7">Thaumatin</fullName>
    </recommendedName>
</protein>
<dbReference type="EMBL" id="NKXS01002338">
    <property type="protein sequence ID" value="PIN14172.1"/>
    <property type="molecule type" value="Genomic_DNA"/>
</dbReference>
<dbReference type="OrthoDB" id="430315at2759"/>
<feature type="disulfide bond" evidence="4">
    <location>
        <begin position="148"/>
        <end position="198"/>
    </location>
</feature>
<dbReference type="PRINTS" id="PR00347">
    <property type="entry name" value="THAUMATIN"/>
</dbReference>
<dbReference type="STRING" id="429701.A0A2G9H9G8"/>
<evidence type="ECO:0008006" key="7">
    <source>
        <dbReference type="Google" id="ProtNLM"/>
    </source>
</evidence>
<dbReference type="PIRSF" id="PIRSF002703">
    <property type="entry name" value="Thaumatin"/>
    <property type="match status" value="1"/>
</dbReference>
<comment type="caution">
    <text evidence="5">The sequence shown here is derived from an EMBL/GenBank/DDBJ whole genome shotgun (WGS) entry which is preliminary data.</text>
</comment>
<keyword evidence="6" id="KW-1185">Reference proteome</keyword>
<evidence type="ECO:0000313" key="5">
    <source>
        <dbReference type="EMBL" id="PIN14172.1"/>
    </source>
</evidence>
<feature type="disulfide bond" evidence="4">
    <location>
        <begin position="156"/>
        <end position="166"/>
    </location>
</feature>
<evidence type="ECO:0000313" key="6">
    <source>
        <dbReference type="Proteomes" id="UP000231279"/>
    </source>
</evidence>
<evidence type="ECO:0000256" key="2">
    <source>
        <dbReference type="ARBA" id="ARBA00022729"/>
    </source>
</evidence>
<accession>A0A2G9H9G8</accession>